<comment type="similarity">
    <text evidence="1 6">Belongs to the methyltransferase superfamily. PrmA family.</text>
</comment>
<keyword evidence="5 6" id="KW-0949">S-adenosyl-L-methionine</keyword>
<evidence type="ECO:0000313" key="8">
    <source>
        <dbReference type="Proteomes" id="UP000267223"/>
    </source>
</evidence>
<dbReference type="InterPro" id="IPR050078">
    <property type="entry name" value="Ribosomal_L11_MeTrfase_PrmA"/>
</dbReference>
<keyword evidence="7" id="KW-0687">Ribonucleoprotein</keyword>
<comment type="subcellular location">
    <subcellularLocation>
        <location evidence="6">Cytoplasm</location>
    </subcellularLocation>
</comment>
<evidence type="ECO:0000256" key="4">
    <source>
        <dbReference type="ARBA" id="ARBA00022679"/>
    </source>
</evidence>
<dbReference type="GO" id="GO:0005840">
    <property type="term" value="C:ribosome"/>
    <property type="evidence" value="ECO:0007669"/>
    <property type="project" value="UniProtKB-KW"/>
</dbReference>
<dbReference type="CDD" id="cd02440">
    <property type="entry name" value="AdoMet_MTases"/>
    <property type="match status" value="1"/>
</dbReference>
<dbReference type="SUPFAM" id="SSF53335">
    <property type="entry name" value="S-adenosyl-L-methionine-dependent methyltransferases"/>
    <property type="match status" value="1"/>
</dbReference>
<comment type="caution">
    <text evidence="7">The sequence shown here is derived from an EMBL/GenBank/DDBJ whole genome shotgun (WGS) entry which is preliminary data.</text>
</comment>
<feature type="binding site" evidence="6">
    <location>
        <position position="133"/>
    </location>
    <ligand>
        <name>S-adenosyl-L-methionine</name>
        <dbReference type="ChEBI" id="CHEBI:59789"/>
    </ligand>
</feature>
<evidence type="ECO:0000256" key="2">
    <source>
        <dbReference type="ARBA" id="ARBA00022490"/>
    </source>
</evidence>
<dbReference type="Pfam" id="PF06325">
    <property type="entry name" value="PrmA"/>
    <property type="match status" value="1"/>
</dbReference>
<dbReference type="AlphaFoldDB" id="A0A3M9NFH4"/>
<sequence length="283" mass="32459">MKLVFLQAFFMKRYIKIEIEILTEQETEILVALLSEIKFYAFEEGNNLLNAYIHEEDFDENLMMMALPENRFFKKYVIDEENWNHQWEETITPVIINDFVALRPSFAAPNRKVKYDIVITPKMSFGTGHHATTRLMIELMEKIDFYQKSVIDFGTGTGVLSILAEKCGAAKITAIDVDEWSIMNATENILANNCKNISLKLQENLTAIEPADILLANINLNVLTEHAESIMLSVRRGGFFLASGFLLNDEAEIVRVFTDNDFVVFDRLGLNGWLAILFKRNKV</sequence>
<organism evidence="7 8">
    <name type="scientific">Hanamia caeni</name>
    <dbReference type="NCBI Taxonomy" id="2294116"/>
    <lineage>
        <taxon>Bacteria</taxon>
        <taxon>Pseudomonadati</taxon>
        <taxon>Bacteroidota</taxon>
        <taxon>Chitinophagia</taxon>
        <taxon>Chitinophagales</taxon>
        <taxon>Chitinophagaceae</taxon>
        <taxon>Hanamia</taxon>
    </lineage>
</organism>
<proteinExistence type="inferred from homology"/>
<dbReference type="Gene3D" id="3.40.50.150">
    <property type="entry name" value="Vaccinia Virus protein VP39"/>
    <property type="match status" value="1"/>
</dbReference>
<dbReference type="GO" id="GO:0032259">
    <property type="term" value="P:methylation"/>
    <property type="evidence" value="ECO:0007669"/>
    <property type="project" value="UniProtKB-KW"/>
</dbReference>
<accession>A0A3M9NFH4</accession>
<keyword evidence="4 6" id="KW-0808">Transferase</keyword>
<keyword evidence="8" id="KW-1185">Reference proteome</keyword>
<dbReference type="NCBIfam" id="NF001785">
    <property type="entry name" value="PRK00517.2-2"/>
    <property type="match status" value="1"/>
</dbReference>
<keyword evidence="7" id="KW-0689">Ribosomal protein</keyword>
<keyword evidence="2 6" id="KW-0963">Cytoplasm</keyword>
<protein>
    <recommendedName>
        <fullName evidence="6">Ribosomal protein L11 methyltransferase</fullName>
        <shortName evidence="6">L11 Mtase</shortName>
        <ecNumber evidence="6">2.1.1.-</ecNumber>
    </recommendedName>
</protein>
<dbReference type="PANTHER" id="PTHR43648">
    <property type="entry name" value="ELECTRON TRANSFER FLAVOPROTEIN BETA SUBUNIT LYSINE METHYLTRANSFERASE"/>
    <property type="match status" value="1"/>
</dbReference>
<evidence type="ECO:0000313" key="7">
    <source>
        <dbReference type="EMBL" id="RNI36542.1"/>
    </source>
</evidence>
<dbReference type="HAMAP" id="MF_00735">
    <property type="entry name" value="Methyltr_PrmA"/>
    <property type="match status" value="1"/>
</dbReference>
<feature type="binding site" evidence="6">
    <location>
        <position position="217"/>
    </location>
    <ligand>
        <name>S-adenosyl-L-methionine</name>
        <dbReference type="ChEBI" id="CHEBI:59789"/>
    </ligand>
</feature>
<dbReference type="GO" id="GO:0008276">
    <property type="term" value="F:protein methyltransferase activity"/>
    <property type="evidence" value="ECO:0007669"/>
    <property type="project" value="UniProtKB-UniRule"/>
</dbReference>
<feature type="binding site" evidence="6">
    <location>
        <position position="154"/>
    </location>
    <ligand>
        <name>S-adenosyl-L-methionine</name>
        <dbReference type="ChEBI" id="CHEBI:59789"/>
    </ligand>
</feature>
<comment type="catalytic activity">
    <reaction evidence="6">
        <text>L-lysyl-[protein] + 3 S-adenosyl-L-methionine = N(6),N(6),N(6)-trimethyl-L-lysyl-[protein] + 3 S-adenosyl-L-homocysteine + 3 H(+)</text>
        <dbReference type="Rhea" id="RHEA:54192"/>
        <dbReference type="Rhea" id="RHEA-COMP:9752"/>
        <dbReference type="Rhea" id="RHEA-COMP:13826"/>
        <dbReference type="ChEBI" id="CHEBI:15378"/>
        <dbReference type="ChEBI" id="CHEBI:29969"/>
        <dbReference type="ChEBI" id="CHEBI:57856"/>
        <dbReference type="ChEBI" id="CHEBI:59789"/>
        <dbReference type="ChEBI" id="CHEBI:61961"/>
    </reaction>
</comment>
<comment type="function">
    <text evidence="6">Methylates ribosomal protein L11.</text>
</comment>
<evidence type="ECO:0000256" key="5">
    <source>
        <dbReference type="ARBA" id="ARBA00022691"/>
    </source>
</evidence>
<dbReference type="GO" id="GO:0005737">
    <property type="term" value="C:cytoplasm"/>
    <property type="evidence" value="ECO:0007669"/>
    <property type="project" value="UniProtKB-SubCell"/>
</dbReference>
<dbReference type="PIRSF" id="PIRSF000401">
    <property type="entry name" value="RPL11_MTase"/>
    <property type="match status" value="1"/>
</dbReference>
<dbReference type="PANTHER" id="PTHR43648:SF1">
    <property type="entry name" value="ELECTRON TRANSFER FLAVOPROTEIN BETA SUBUNIT LYSINE METHYLTRANSFERASE"/>
    <property type="match status" value="1"/>
</dbReference>
<keyword evidence="3 6" id="KW-0489">Methyltransferase</keyword>
<gene>
    <name evidence="6" type="primary">prmA</name>
    <name evidence="7" type="ORF">EFY79_09435</name>
</gene>
<dbReference type="InterPro" id="IPR004498">
    <property type="entry name" value="Ribosomal_PrmA_MeTrfase"/>
</dbReference>
<dbReference type="EC" id="2.1.1.-" evidence="6"/>
<dbReference type="EMBL" id="RJJR01000007">
    <property type="protein sequence ID" value="RNI36542.1"/>
    <property type="molecule type" value="Genomic_DNA"/>
</dbReference>
<name>A0A3M9NFH4_9BACT</name>
<reference evidence="7 8" key="1">
    <citation type="submission" date="2018-11" db="EMBL/GenBank/DDBJ databases">
        <title>Draft genome sequence of Ferruginibacter sp. BO-59.</title>
        <authorList>
            <person name="Im W.T."/>
        </authorList>
    </citation>
    <scope>NUCLEOTIDE SEQUENCE [LARGE SCALE GENOMIC DNA]</scope>
    <source>
        <strain evidence="7 8">BO-59</strain>
    </source>
</reference>
<feature type="binding site" evidence="6">
    <location>
        <position position="176"/>
    </location>
    <ligand>
        <name>S-adenosyl-L-methionine</name>
        <dbReference type="ChEBI" id="CHEBI:59789"/>
    </ligand>
</feature>
<dbReference type="Proteomes" id="UP000267223">
    <property type="component" value="Unassembled WGS sequence"/>
</dbReference>
<evidence type="ECO:0000256" key="6">
    <source>
        <dbReference type="HAMAP-Rule" id="MF_00735"/>
    </source>
</evidence>
<evidence type="ECO:0000256" key="1">
    <source>
        <dbReference type="ARBA" id="ARBA00009741"/>
    </source>
</evidence>
<dbReference type="InterPro" id="IPR029063">
    <property type="entry name" value="SAM-dependent_MTases_sf"/>
</dbReference>
<evidence type="ECO:0000256" key="3">
    <source>
        <dbReference type="ARBA" id="ARBA00022603"/>
    </source>
</evidence>